<feature type="binding site" evidence="5">
    <location>
        <position position="133"/>
    </location>
    <ligand>
        <name>L-histidine</name>
        <dbReference type="ChEBI" id="CHEBI:57595"/>
    </ligand>
</feature>
<dbReference type="InterPro" id="IPR006195">
    <property type="entry name" value="aa-tRNA-synth_II"/>
</dbReference>
<dbReference type="InterPro" id="IPR004154">
    <property type="entry name" value="Anticodon-bd"/>
</dbReference>
<evidence type="ECO:0000256" key="5">
    <source>
        <dbReference type="PIRSR" id="PIRSR001549-1"/>
    </source>
</evidence>
<feature type="binding site" evidence="5">
    <location>
        <position position="260"/>
    </location>
    <ligand>
        <name>L-histidine</name>
        <dbReference type="ChEBI" id="CHEBI:57595"/>
    </ligand>
</feature>
<dbReference type="PIRSF" id="PIRSF001549">
    <property type="entry name" value="His-tRNA_synth"/>
    <property type="match status" value="1"/>
</dbReference>
<evidence type="ECO:0000313" key="7">
    <source>
        <dbReference type="EMBL" id="QIG87245.1"/>
    </source>
</evidence>
<dbReference type="InterPro" id="IPR041715">
    <property type="entry name" value="HisRS-like_core"/>
</dbReference>
<evidence type="ECO:0000259" key="6">
    <source>
        <dbReference type="PROSITE" id="PS50862"/>
    </source>
</evidence>
<keyword evidence="7" id="KW-0150">Chloroplast</keyword>
<dbReference type="SUPFAM" id="SSF55681">
    <property type="entry name" value="Class II aaRS and biotin synthetases"/>
    <property type="match status" value="1"/>
</dbReference>
<feature type="binding site" evidence="5">
    <location>
        <begin position="264"/>
        <end position="265"/>
    </location>
    <ligand>
        <name>L-histidine</name>
        <dbReference type="ChEBI" id="CHEBI:57595"/>
    </ligand>
</feature>
<dbReference type="PANTHER" id="PTHR43707">
    <property type="entry name" value="HISTIDYL-TRNA SYNTHETASE"/>
    <property type="match status" value="1"/>
</dbReference>
<feature type="binding site" evidence="5">
    <location>
        <position position="115"/>
    </location>
    <ligand>
        <name>L-histidine</name>
        <dbReference type="ChEBI" id="CHEBI:57595"/>
    </ligand>
</feature>
<dbReference type="Gene3D" id="3.40.50.800">
    <property type="entry name" value="Anticodon-binding domain"/>
    <property type="match status" value="1"/>
</dbReference>
<reference evidence="7" key="1">
    <citation type="journal article" date="2019" name="Mitochondrial DNA Part B Resour">
        <title>Complete chloroplast genome of red seaweed Halymenia maculata (J. Agardh, 1885).</title>
        <authorList>
            <person name="Tan W."/>
            <person name="Wang R."/>
            <person name="Liu H."/>
            <person name="Wang Y."/>
            <person name="Ke H."/>
            <person name="Fan J."/>
            <person name="Chen F."/>
        </authorList>
    </citation>
    <scope>NUCLEOTIDE SEQUENCE</scope>
</reference>
<dbReference type="PANTHER" id="PTHR43707:SF1">
    <property type="entry name" value="HISTIDINE--TRNA LIGASE, MITOCHONDRIAL-RELATED"/>
    <property type="match status" value="1"/>
</dbReference>
<dbReference type="InterPro" id="IPR045864">
    <property type="entry name" value="aa-tRNA-synth_II/BPL/LPL"/>
</dbReference>
<dbReference type="NCBIfam" id="TIGR00442">
    <property type="entry name" value="hisS"/>
    <property type="match status" value="1"/>
</dbReference>
<feature type="binding site" evidence="5">
    <location>
        <begin position="84"/>
        <end position="86"/>
    </location>
    <ligand>
        <name>L-histidine</name>
        <dbReference type="ChEBI" id="CHEBI:57595"/>
    </ligand>
</feature>
<comment type="similarity">
    <text evidence="1 4">Belongs to the class-II aminoacyl-tRNA synthetase family.</text>
</comment>
<geneLocation type="chloroplast" evidence="7"/>
<comment type="catalytic activity">
    <reaction evidence="3 4">
        <text>tRNA(His) + L-histidine + ATP = L-histidyl-tRNA(His) + AMP + diphosphate + H(+)</text>
        <dbReference type="Rhea" id="RHEA:17313"/>
        <dbReference type="Rhea" id="RHEA-COMP:9665"/>
        <dbReference type="Rhea" id="RHEA-COMP:9689"/>
        <dbReference type="ChEBI" id="CHEBI:15378"/>
        <dbReference type="ChEBI" id="CHEBI:30616"/>
        <dbReference type="ChEBI" id="CHEBI:33019"/>
        <dbReference type="ChEBI" id="CHEBI:57595"/>
        <dbReference type="ChEBI" id="CHEBI:78442"/>
        <dbReference type="ChEBI" id="CHEBI:78527"/>
        <dbReference type="ChEBI" id="CHEBI:456215"/>
        <dbReference type="EC" id="6.1.1.21"/>
    </reaction>
</comment>
<dbReference type="CDD" id="cd00773">
    <property type="entry name" value="HisRS-like_core"/>
    <property type="match status" value="1"/>
</dbReference>
<dbReference type="GO" id="GO:0006427">
    <property type="term" value="P:histidyl-tRNA aminoacylation"/>
    <property type="evidence" value="ECO:0007669"/>
    <property type="project" value="UniProtKB-UniRule"/>
</dbReference>
<dbReference type="InterPro" id="IPR004516">
    <property type="entry name" value="HisRS/HisZ"/>
</dbReference>
<feature type="binding site" evidence="5">
    <location>
        <position position="129"/>
    </location>
    <ligand>
        <name>L-histidine</name>
        <dbReference type="ChEBI" id="CHEBI:57595"/>
    </ligand>
</feature>
<dbReference type="HAMAP" id="MF_00127">
    <property type="entry name" value="His_tRNA_synth"/>
    <property type="match status" value="1"/>
</dbReference>
<feature type="domain" description="Aminoacyl-transfer RNA synthetases class-II family profile" evidence="6">
    <location>
        <begin position="10"/>
        <end position="328"/>
    </location>
</feature>
<keyword evidence="4 7" id="KW-0030">Aminoacyl-tRNA synthetase</keyword>
<dbReference type="InterPro" id="IPR015807">
    <property type="entry name" value="His-tRNA-ligase"/>
</dbReference>
<dbReference type="GO" id="GO:0004821">
    <property type="term" value="F:histidine-tRNA ligase activity"/>
    <property type="evidence" value="ECO:0007669"/>
    <property type="project" value="UniProtKB-UniRule"/>
</dbReference>
<dbReference type="SUPFAM" id="SSF52954">
    <property type="entry name" value="Class II aaRS ABD-related"/>
    <property type="match status" value="1"/>
</dbReference>
<dbReference type="GO" id="GO:0009507">
    <property type="term" value="C:chloroplast"/>
    <property type="evidence" value="ECO:0007669"/>
    <property type="project" value="UniProtKB-SubCell"/>
</dbReference>
<dbReference type="GeneID" id="54106934"/>
<dbReference type="Pfam" id="PF13393">
    <property type="entry name" value="tRNA-synt_His"/>
    <property type="match status" value="1"/>
</dbReference>
<protein>
    <recommendedName>
        <fullName evidence="4">Histidine--tRNA ligase, chloroplastic</fullName>
        <ecNumber evidence="4">6.1.1.21</ecNumber>
    </recommendedName>
    <alternativeName>
        <fullName evidence="4">Histidyl-tRNA synthetase</fullName>
        <shortName evidence="4">HisRS</shortName>
    </alternativeName>
</protein>
<keyword evidence="4" id="KW-0067">ATP-binding</keyword>
<name>A0A6G6YDI3_9FLOR</name>
<keyword evidence="4" id="KW-0436">Ligase</keyword>
<keyword evidence="2 4" id="KW-0547">Nucleotide-binding</keyword>
<keyword evidence="4" id="KW-0648">Protein biosynthesis</keyword>
<evidence type="ECO:0000256" key="2">
    <source>
        <dbReference type="ARBA" id="ARBA00022741"/>
    </source>
</evidence>
<dbReference type="EMBL" id="MK783267">
    <property type="protein sequence ID" value="QIG87245.1"/>
    <property type="molecule type" value="Genomic_DNA"/>
</dbReference>
<comment type="subcellular location">
    <subcellularLocation>
        <location evidence="4">Plastid</location>
        <location evidence="4">Chloroplast</location>
    </subcellularLocation>
</comment>
<evidence type="ECO:0000256" key="4">
    <source>
        <dbReference type="HAMAP-Rule" id="MF_00127"/>
    </source>
</evidence>
<evidence type="ECO:0000256" key="1">
    <source>
        <dbReference type="ARBA" id="ARBA00008226"/>
    </source>
</evidence>
<keyword evidence="7" id="KW-0934">Plastid</keyword>
<gene>
    <name evidence="7" type="primary">syh</name>
    <name evidence="4" type="synonym">hisS</name>
</gene>
<dbReference type="GO" id="GO:0005524">
    <property type="term" value="F:ATP binding"/>
    <property type="evidence" value="ECO:0007669"/>
    <property type="project" value="UniProtKB-UniRule"/>
</dbReference>
<organism evidence="7">
    <name type="scientific">Halymenia maculata</name>
    <dbReference type="NCBI Taxonomy" id="159591"/>
    <lineage>
        <taxon>Eukaryota</taxon>
        <taxon>Rhodophyta</taxon>
        <taxon>Florideophyceae</taxon>
        <taxon>Rhodymeniophycidae</taxon>
        <taxon>Halymeniales</taxon>
        <taxon>Halymeniaceae</taxon>
        <taxon>Halymenia</taxon>
    </lineage>
</organism>
<accession>A0A6G6YDI3</accession>
<dbReference type="EC" id="6.1.1.21" evidence="4"/>
<dbReference type="Pfam" id="PF03129">
    <property type="entry name" value="HGTP_anticodon"/>
    <property type="match status" value="1"/>
</dbReference>
<proteinExistence type="inferred from homology"/>
<sequence length="423" mass="49191">MKNCIMQPLRGTKDILPSDIVLWQHLYNKATEILSLSNYHEIRTPILESTSLFNRSIGNGTDIINKEMYTFIDQGNRSITLRPEGTASVVRSFISNKLYQKGKTNRLWYLGPMFRYERPQYGRQRQFHQLGIECIGSISPIADAEVIRLATYLLNELQCLEYTIEINSIGSLKERNLYKESLVKYLLNYQHDLDHDSKERLYTNPLRILDSKHKTTQEILHQAPCLNNYLGIESRMHFNSVCKFLNKLNIKYNINDRLVRGLDYYNYTAFEIKTHILGSQDTICGGGRYDCLIKQLGGPDTPAVGWAIGIERLLLTLKHNLEIHTKHPQIYLVTQGAEAQIQIWDIIKMLENHKISFELDLYNNNLQKQIKRAYKSSALLCVILAEDEISKQEITLKWLKTNKQKTILKINLEQELKIIFNTH</sequence>
<dbReference type="RefSeq" id="YP_009745235.1">
    <property type="nucleotide sequence ID" value="NC_046751.1"/>
</dbReference>
<evidence type="ECO:0000256" key="3">
    <source>
        <dbReference type="ARBA" id="ARBA00047639"/>
    </source>
</evidence>
<dbReference type="PROSITE" id="PS50862">
    <property type="entry name" value="AA_TRNA_LIGASE_II"/>
    <property type="match status" value="1"/>
</dbReference>
<dbReference type="Gene3D" id="3.30.930.10">
    <property type="entry name" value="Bira Bifunctional Protein, Domain 2"/>
    <property type="match status" value="1"/>
</dbReference>
<dbReference type="InterPro" id="IPR036621">
    <property type="entry name" value="Anticodon-bd_dom_sf"/>
</dbReference>
<dbReference type="AlphaFoldDB" id="A0A6G6YDI3"/>